<dbReference type="SUPFAM" id="SSF53098">
    <property type="entry name" value="Ribonuclease H-like"/>
    <property type="match status" value="1"/>
</dbReference>
<dbReference type="OrthoDB" id="6625958at2759"/>
<dbReference type="AlphaFoldDB" id="A0A6G0Z1L7"/>
<dbReference type="InterPro" id="IPR008906">
    <property type="entry name" value="HATC_C_dom"/>
</dbReference>
<gene>
    <name evidence="2" type="ORF">FWK35_00021064</name>
</gene>
<dbReference type="Proteomes" id="UP000478052">
    <property type="component" value="Unassembled WGS sequence"/>
</dbReference>
<sequence length="153" mass="17464">MPAQLSSVHRHKLLDVFNGQSSRLETTCVVGGGEYKHNLVYAVRRGFEIFTNHETDKRIFKNGNKIKIKIDQLQQKNQGFIILKNVAKVLNGNNEVQLIDNFSPAMITDLQYASVTSVDVERSFSTYKNILTDRRTSMTPEHMEQNISLVFTC</sequence>
<proteinExistence type="predicted"/>
<dbReference type="EMBL" id="VUJU01001688">
    <property type="protein sequence ID" value="KAF0764256.1"/>
    <property type="molecule type" value="Genomic_DNA"/>
</dbReference>
<protein>
    <submittedName>
        <fullName evidence="2">Dimer Tnp hAT domain-containing protein</fullName>
    </submittedName>
</protein>
<dbReference type="InterPro" id="IPR012337">
    <property type="entry name" value="RNaseH-like_sf"/>
</dbReference>
<dbReference type="GO" id="GO:0046983">
    <property type="term" value="F:protein dimerization activity"/>
    <property type="evidence" value="ECO:0007669"/>
    <property type="project" value="InterPro"/>
</dbReference>
<organism evidence="2 3">
    <name type="scientific">Aphis craccivora</name>
    <name type="common">Cowpea aphid</name>
    <dbReference type="NCBI Taxonomy" id="307492"/>
    <lineage>
        <taxon>Eukaryota</taxon>
        <taxon>Metazoa</taxon>
        <taxon>Ecdysozoa</taxon>
        <taxon>Arthropoda</taxon>
        <taxon>Hexapoda</taxon>
        <taxon>Insecta</taxon>
        <taxon>Pterygota</taxon>
        <taxon>Neoptera</taxon>
        <taxon>Paraneoptera</taxon>
        <taxon>Hemiptera</taxon>
        <taxon>Sternorrhyncha</taxon>
        <taxon>Aphidomorpha</taxon>
        <taxon>Aphidoidea</taxon>
        <taxon>Aphididae</taxon>
        <taxon>Aphidini</taxon>
        <taxon>Aphis</taxon>
        <taxon>Aphis</taxon>
    </lineage>
</organism>
<name>A0A6G0Z1L7_APHCR</name>
<accession>A0A6G0Z1L7</accession>
<evidence type="ECO:0000313" key="2">
    <source>
        <dbReference type="EMBL" id="KAF0764256.1"/>
    </source>
</evidence>
<reference evidence="2 3" key="1">
    <citation type="submission" date="2019-08" db="EMBL/GenBank/DDBJ databases">
        <title>Whole genome of Aphis craccivora.</title>
        <authorList>
            <person name="Voronova N.V."/>
            <person name="Shulinski R.S."/>
            <person name="Bandarenka Y.V."/>
            <person name="Zhorov D.G."/>
            <person name="Warner D."/>
        </authorList>
    </citation>
    <scope>NUCLEOTIDE SEQUENCE [LARGE SCALE GENOMIC DNA]</scope>
    <source>
        <strain evidence="2">180601</strain>
        <tissue evidence="2">Whole Body</tissue>
    </source>
</reference>
<evidence type="ECO:0000313" key="3">
    <source>
        <dbReference type="Proteomes" id="UP000478052"/>
    </source>
</evidence>
<keyword evidence="3" id="KW-1185">Reference proteome</keyword>
<comment type="caution">
    <text evidence="2">The sequence shown here is derived from an EMBL/GenBank/DDBJ whole genome shotgun (WGS) entry which is preliminary data.</text>
</comment>
<dbReference type="Pfam" id="PF05699">
    <property type="entry name" value="Dimer_Tnp_hAT"/>
    <property type="match status" value="1"/>
</dbReference>
<feature type="domain" description="HAT C-terminal dimerisation" evidence="1">
    <location>
        <begin position="113"/>
        <end position="148"/>
    </location>
</feature>
<evidence type="ECO:0000259" key="1">
    <source>
        <dbReference type="Pfam" id="PF05699"/>
    </source>
</evidence>